<evidence type="ECO:0000313" key="2">
    <source>
        <dbReference type="Proteomes" id="UP000730161"/>
    </source>
</evidence>
<dbReference type="Proteomes" id="UP000730161">
    <property type="component" value="Unassembled WGS sequence"/>
</dbReference>
<keyword evidence="2" id="KW-1185">Reference proteome</keyword>
<comment type="caution">
    <text evidence="1">The sequence shown here is derived from an EMBL/GenBank/DDBJ whole genome shotgun (WGS) entry which is preliminary data.</text>
</comment>
<dbReference type="EMBL" id="JWHL01000004">
    <property type="protein sequence ID" value="MBR1368769.1"/>
    <property type="molecule type" value="Genomic_DNA"/>
</dbReference>
<sequence length="62" mass="7431">MTLLDRILSALKPKPDTSPRRYQRCAYCGKRSEDPWTDAEWDRRERMCEECEYAEMADGTLW</sequence>
<dbReference type="AlphaFoldDB" id="A0A8J8B572"/>
<accession>A0A8J8B572</accession>
<protein>
    <submittedName>
        <fullName evidence="1">Uncharacterized protein</fullName>
    </submittedName>
</protein>
<dbReference type="RefSeq" id="WP_211530408.1">
    <property type="nucleotide sequence ID" value="NZ_JWHL01000004.1"/>
</dbReference>
<gene>
    <name evidence="1" type="ORF">RJ53_04290</name>
</gene>
<organism evidence="1 2">
    <name type="scientific">Methanocalculus chunghsingensis</name>
    <dbReference type="NCBI Taxonomy" id="156457"/>
    <lineage>
        <taxon>Archaea</taxon>
        <taxon>Methanobacteriati</taxon>
        <taxon>Methanobacteriota</taxon>
        <taxon>Stenosarchaea group</taxon>
        <taxon>Methanomicrobia</taxon>
        <taxon>Methanomicrobiales</taxon>
        <taxon>Methanocalculaceae</taxon>
        <taxon>Methanocalculus</taxon>
    </lineage>
</organism>
<proteinExistence type="predicted"/>
<evidence type="ECO:0000313" key="1">
    <source>
        <dbReference type="EMBL" id="MBR1368769.1"/>
    </source>
</evidence>
<reference evidence="1" key="1">
    <citation type="submission" date="2014-12" db="EMBL/GenBank/DDBJ databases">
        <authorList>
            <person name="Huang H.-H."/>
            <person name="Chen S.-C."/>
            <person name="Lai M.-C."/>
        </authorList>
    </citation>
    <scope>NUCLEOTIDE SEQUENCE</scope>
    <source>
        <strain evidence="1">K1F9705b</strain>
    </source>
</reference>
<name>A0A8J8B572_9EURY</name>